<organism evidence="1 4">
    <name type="scientific">Rhizobium fabae</name>
    <dbReference type="NCBI Taxonomy" id="573179"/>
    <lineage>
        <taxon>Bacteria</taxon>
        <taxon>Pseudomonadati</taxon>
        <taxon>Pseudomonadota</taxon>
        <taxon>Alphaproteobacteria</taxon>
        <taxon>Hyphomicrobiales</taxon>
        <taxon>Rhizobiaceae</taxon>
        <taxon>Rhizobium/Agrobacterium group</taxon>
        <taxon>Rhizobium</taxon>
    </lineage>
</organism>
<sequence length="173" mass="19423">MANHSERPTLDLAAGRAVLSEDLPKALEYLGVSSEAELGWRKTNNRTLIVPIRGQINGHVEEYTLRLQFLTGRDWPPSAQFVNPITLQYSFPDDVPHLPILQSPEVHVHPQYQSASETLQLICCSATFEYYSVLHGGDNNILWQSKDTFLTTIAAIERAMNSFHTGRQPRHGG</sequence>
<dbReference type="RefSeq" id="WP_126823954.1">
    <property type="nucleotide sequence ID" value="NZ_JACIDG010000004.1"/>
</dbReference>
<comment type="caution">
    <text evidence="1">The sequence shown here is derived from an EMBL/GenBank/DDBJ whole genome shotgun (WGS) entry which is preliminary data.</text>
</comment>
<reference evidence="1 4" key="2">
    <citation type="submission" date="2020-08" db="EMBL/GenBank/DDBJ databases">
        <title>Genomic Encyclopedia of Type Strains, Phase IV (KMG-IV): sequencing the most valuable type-strain genomes for metagenomic binning, comparative biology and taxonomic classification.</title>
        <authorList>
            <person name="Goeker M."/>
        </authorList>
    </citation>
    <scope>NUCLEOTIDE SEQUENCE [LARGE SCALE GENOMIC DNA]</scope>
    <source>
        <strain evidence="1 4">DSM 19331</strain>
    </source>
</reference>
<name>A0A7W6B9C7_9HYPH</name>
<evidence type="ECO:0000313" key="1">
    <source>
        <dbReference type="EMBL" id="MBB3914597.1"/>
    </source>
</evidence>
<proteinExistence type="predicted"/>
<protein>
    <submittedName>
        <fullName evidence="1">Uncharacterized protein</fullName>
    </submittedName>
</protein>
<reference evidence="2 3" key="1">
    <citation type="submission" date="2018-11" db="EMBL/GenBank/DDBJ databases">
        <authorList>
            <person name="Huo Y."/>
        </authorList>
    </citation>
    <scope>NUCLEOTIDE SEQUENCE [LARGE SCALE GENOMIC DNA]</scope>
    <source>
        <strain evidence="2 3">CCBAU 33202</strain>
    </source>
</reference>
<dbReference type="EMBL" id="JACIDG010000004">
    <property type="protein sequence ID" value="MBB3914597.1"/>
    <property type="molecule type" value="Genomic_DNA"/>
</dbReference>
<dbReference type="EMBL" id="RJJU01000004">
    <property type="protein sequence ID" value="RUM14493.1"/>
    <property type="molecule type" value="Genomic_DNA"/>
</dbReference>
<keyword evidence="3" id="KW-1185">Reference proteome</keyword>
<dbReference type="AlphaFoldDB" id="A0A7W6B9C7"/>
<dbReference type="Proteomes" id="UP000545490">
    <property type="component" value="Unassembled WGS sequence"/>
</dbReference>
<gene>
    <name evidence="2" type="ORF">EFB14_07110</name>
    <name evidence="1" type="ORF">GGQ65_001879</name>
</gene>
<accession>A0A7W6B9C7</accession>
<evidence type="ECO:0000313" key="4">
    <source>
        <dbReference type="Proteomes" id="UP000545490"/>
    </source>
</evidence>
<evidence type="ECO:0000313" key="3">
    <source>
        <dbReference type="Proteomes" id="UP000272004"/>
    </source>
</evidence>
<dbReference type="Proteomes" id="UP000272004">
    <property type="component" value="Unassembled WGS sequence"/>
</dbReference>
<evidence type="ECO:0000313" key="2">
    <source>
        <dbReference type="EMBL" id="RUM14493.1"/>
    </source>
</evidence>